<dbReference type="PANTHER" id="PTHR23416">
    <property type="entry name" value="SIALIC ACID SYNTHASE-RELATED"/>
    <property type="match status" value="1"/>
</dbReference>
<dbReference type="CDD" id="cd04647">
    <property type="entry name" value="LbH_MAT_like"/>
    <property type="match status" value="1"/>
</dbReference>
<comment type="caution">
    <text evidence="1">The sequence shown here is derived from an EMBL/GenBank/DDBJ whole genome shotgun (WGS) entry which is preliminary data.</text>
</comment>
<protein>
    <recommendedName>
        <fullName evidence="3">Transferase</fullName>
    </recommendedName>
</protein>
<dbReference type="RefSeq" id="WP_147078825.1">
    <property type="nucleotide sequence ID" value="NZ_BJZT01000025.1"/>
</dbReference>
<accession>A0A512IQG9</accession>
<dbReference type="InterPro" id="IPR011004">
    <property type="entry name" value="Trimer_LpxA-like_sf"/>
</dbReference>
<name>A0A512IQG9_9HYPH</name>
<evidence type="ECO:0000313" key="1">
    <source>
        <dbReference type="EMBL" id="GEO99947.1"/>
    </source>
</evidence>
<dbReference type="AlphaFoldDB" id="A0A512IQG9"/>
<evidence type="ECO:0008006" key="3">
    <source>
        <dbReference type="Google" id="ProtNLM"/>
    </source>
</evidence>
<evidence type="ECO:0000313" key="2">
    <source>
        <dbReference type="Proteomes" id="UP000321258"/>
    </source>
</evidence>
<reference evidence="1 2" key="1">
    <citation type="submission" date="2019-07" db="EMBL/GenBank/DDBJ databases">
        <title>Whole genome shotgun sequence of Methylobacterium haplocladii NBRC 107714.</title>
        <authorList>
            <person name="Hosoyama A."/>
            <person name="Uohara A."/>
            <person name="Ohji S."/>
            <person name="Ichikawa N."/>
        </authorList>
    </citation>
    <scope>NUCLEOTIDE SEQUENCE [LARGE SCALE GENOMIC DNA]</scope>
    <source>
        <strain evidence="1 2">NBRC 107714</strain>
    </source>
</reference>
<sequence>MPLTLIGDVCGNAVRVDADVMARTNGTVTFLGTGNVLEIGAGFIAHGLLATLGEGAQLHVGTDCVAGQLEIHVPRGGRIAIGQGSAFNGLVRLLAHETGRITIGRDCLFGADVDVTVSDMHSILDAETGVRLNPARDVTIGDRVWLGYRAFVGKGSEIGSGAVVGAQSVVTGVVAPQTLVAGQPARLLREGIAWSAALV</sequence>
<organism evidence="1 2">
    <name type="scientific">Methylobacterium haplocladii</name>
    <dbReference type="NCBI Taxonomy" id="1176176"/>
    <lineage>
        <taxon>Bacteria</taxon>
        <taxon>Pseudomonadati</taxon>
        <taxon>Pseudomonadota</taxon>
        <taxon>Alphaproteobacteria</taxon>
        <taxon>Hyphomicrobiales</taxon>
        <taxon>Methylobacteriaceae</taxon>
        <taxon>Methylobacterium</taxon>
    </lineage>
</organism>
<dbReference type="InterPro" id="IPR051159">
    <property type="entry name" value="Hexapeptide_acetyltransf"/>
</dbReference>
<dbReference type="OrthoDB" id="9815592at2"/>
<dbReference type="Pfam" id="PF14602">
    <property type="entry name" value="Hexapep_2"/>
    <property type="match status" value="1"/>
</dbReference>
<keyword evidence="2" id="KW-1185">Reference proteome</keyword>
<dbReference type="SUPFAM" id="SSF51161">
    <property type="entry name" value="Trimeric LpxA-like enzymes"/>
    <property type="match status" value="1"/>
</dbReference>
<dbReference type="EMBL" id="BJZT01000025">
    <property type="protein sequence ID" value="GEO99947.1"/>
    <property type="molecule type" value="Genomic_DNA"/>
</dbReference>
<dbReference type="Proteomes" id="UP000321258">
    <property type="component" value="Unassembled WGS sequence"/>
</dbReference>
<gene>
    <name evidence="1" type="ORF">MHA02_23350</name>
</gene>
<dbReference type="Pfam" id="PF00132">
    <property type="entry name" value="Hexapep"/>
    <property type="match status" value="1"/>
</dbReference>
<dbReference type="InterPro" id="IPR001451">
    <property type="entry name" value="Hexapep"/>
</dbReference>
<proteinExistence type="predicted"/>
<dbReference type="Gene3D" id="2.160.10.10">
    <property type="entry name" value="Hexapeptide repeat proteins"/>
    <property type="match status" value="1"/>
</dbReference>